<sequence length="62" mass="6914">MLNLIELEQFVAFAYYGTLSKASIPLLLNPVPLHPCGPYSRSYPPIILTCPFHPVSRILTIS</sequence>
<gene>
    <name evidence="1" type="ORF">HMPREF9469_01080</name>
</gene>
<proteinExistence type="predicted"/>
<evidence type="ECO:0000313" key="2">
    <source>
        <dbReference type="Proteomes" id="UP000003763"/>
    </source>
</evidence>
<organism evidence="1 2">
    <name type="scientific">[Clostridium] citroniae WAL-17108</name>
    <dbReference type="NCBI Taxonomy" id="742733"/>
    <lineage>
        <taxon>Bacteria</taxon>
        <taxon>Bacillati</taxon>
        <taxon>Bacillota</taxon>
        <taxon>Clostridia</taxon>
        <taxon>Lachnospirales</taxon>
        <taxon>Lachnospiraceae</taxon>
        <taxon>Enterocloster</taxon>
    </lineage>
</organism>
<comment type="caution">
    <text evidence="1">The sequence shown here is derived from an EMBL/GenBank/DDBJ whole genome shotgun (WGS) entry which is preliminary data.</text>
</comment>
<name>G5HEB8_9FIRM</name>
<dbReference type="HOGENOM" id="CLU_2896074_0_0_9"/>
<dbReference type="Proteomes" id="UP000003763">
    <property type="component" value="Unassembled WGS sequence"/>
</dbReference>
<protein>
    <submittedName>
        <fullName evidence="1">Uncharacterized protein</fullName>
    </submittedName>
</protein>
<dbReference type="AlphaFoldDB" id="G5HEB8"/>
<reference evidence="1 2" key="1">
    <citation type="submission" date="2011-08" db="EMBL/GenBank/DDBJ databases">
        <title>The Genome Sequence of Clostridium citroniae WAL-17108.</title>
        <authorList>
            <consortium name="The Broad Institute Genome Sequencing Platform"/>
            <person name="Earl A."/>
            <person name="Ward D."/>
            <person name="Feldgarden M."/>
            <person name="Gevers D."/>
            <person name="Finegold S.M."/>
            <person name="Summanen P.H."/>
            <person name="Molitoris D.R."/>
            <person name="Vaisanen M.L."/>
            <person name="Daigneault M."/>
            <person name="Allen-Vercoe E."/>
            <person name="Young S.K."/>
            <person name="Zeng Q."/>
            <person name="Gargeya S."/>
            <person name="Fitzgerald M."/>
            <person name="Haas B."/>
            <person name="Abouelleil A."/>
            <person name="Alvarado L."/>
            <person name="Arachchi H.M."/>
            <person name="Berlin A."/>
            <person name="Brown A."/>
            <person name="Chapman S.B."/>
            <person name="Chen Z."/>
            <person name="Dunbar C."/>
            <person name="Freedman E."/>
            <person name="Gearin G."/>
            <person name="Gellesch M."/>
            <person name="Goldberg J."/>
            <person name="Griggs A."/>
            <person name="Gujja S."/>
            <person name="Heiman D."/>
            <person name="Howarth C."/>
            <person name="Larson L."/>
            <person name="Lui A."/>
            <person name="MacDonald P.J.P."/>
            <person name="Montmayeur A."/>
            <person name="Murphy C."/>
            <person name="Neiman D."/>
            <person name="Pearson M."/>
            <person name="Priest M."/>
            <person name="Roberts A."/>
            <person name="Saif S."/>
            <person name="Shea T."/>
            <person name="Shenoy N."/>
            <person name="Sisk P."/>
            <person name="Stolte C."/>
            <person name="Sykes S."/>
            <person name="Wortman J."/>
            <person name="Nusbaum C."/>
            <person name="Birren B."/>
        </authorList>
    </citation>
    <scope>NUCLEOTIDE SEQUENCE [LARGE SCALE GENOMIC DNA]</scope>
    <source>
        <strain evidence="1 2">WAL-17108</strain>
    </source>
</reference>
<accession>G5HEB8</accession>
<dbReference type="EMBL" id="ADLJ01000007">
    <property type="protein sequence ID" value="EHF00166.1"/>
    <property type="molecule type" value="Genomic_DNA"/>
</dbReference>
<evidence type="ECO:0000313" key="1">
    <source>
        <dbReference type="EMBL" id="EHF00166.1"/>
    </source>
</evidence>